<dbReference type="RefSeq" id="XP_066669017.1">
    <property type="nucleotide sequence ID" value="XM_066810094.1"/>
</dbReference>
<dbReference type="Proteomes" id="UP001433268">
    <property type="component" value="Unassembled WGS sequence"/>
</dbReference>
<proteinExistence type="predicted"/>
<evidence type="ECO:0000313" key="1">
    <source>
        <dbReference type="EMBL" id="KAK8084508.1"/>
    </source>
</evidence>
<gene>
    <name evidence="1" type="ORF">PG997_005779</name>
</gene>
<sequence length="130" mass="15531">MENYFFDDEESLLSDLIKDNLHCDDRSWRAAARLMRLGADIDVDTPLFVADDKVSRRRQWTHTFARDWPEELNRDWPDLLQSLCDREDRMNILLAETGEGRPHELKQSCSLSKKYGIHCINPFRDTWYPW</sequence>
<accession>A0ABR1WLW9</accession>
<comment type="caution">
    <text evidence="1">The sequence shown here is derived from an EMBL/GenBank/DDBJ whole genome shotgun (WGS) entry which is preliminary data.</text>
</comment>
<organism evidence="1 2">
    <name type="scientific">Apiospora hydei</name>
    <dbReference type="NCBI Taxonomy" id="1337664"/>
    <lineage>
        <taxon>Eukaryota</taxon>
        <taxon>Fungi</taxon>
        <taxon>Dikarya</taxon>
        <taxon>Ascomycota</taxon>
        <taxon>Pezizomycotina</taxon>
        <taxon>Sordariomycetes</taxon>
        <taxon>Xylariomycetidae</taxon>
        <taxon>Amphisphaeriales</taxon>
        <taxon>Apiosporaceae</taxon>
        <taxon>Apiospora</taxon>
    </lineage>
</organism>
<dbReference type="GeneID" id="92043154"/>
<dbReference type="EMBL" id="JAQQWN010000005">
    <property type="protein sequence ID" value="KAK8084508.1"/>
    <property type="molecule type" value="Genomic_DNA"/>
</dbReference>
<evidence type="ECO:0000313" key="2">
    <source>
        <dbReference type="Proteomes" id="UP001433268"/>
    </source>
</evidence>
<protein>
    <submittedName>
        <fullName evidence="1">Uncharacterized protein</fullName>
    </submittedName>
</protein>
<name>A0ABR1WLW9_9PEZI</name>
<reference evidence="1 2" key="1">
    <citation type="submission" date="2023-01" db="EMBL/GenBank/DDBJ databases">
        <title>Analysis of 21 Apiospora genomes using comparative genomics revels a genus with tremendous synthesis potential of carbohydrate active enzymes and secondary metabolites.</title>
        <authorList>
            <person name="Sorensen T."/>
        </authorList>
    </citation>
    <scope>NUCLEOTIDE SEQUENCE [LARGE SCALE GENOMIC DNA]</scope>
    <source>
        <strain evidence="1 2">CBS 114990</strain>
    </source>
</reference>
<keyword evidence="2" id="KW-1185">Reference proteome</keyword>